<dbReference type="EMBL" id="AP023036">
    <property type="protein sequence ID" value="BCD45978.1"/>
    <property type="molecule type" value="Genomic_DNA"/>
</dbReference>
<dbReference type="Proteomes" id="UP000509742">
    <property type="component" value="Chromosome"/>
</dbReference>
<keyword evidence="2" id="KW-0808">Transferase</keyword>
<evidence type="ECO:0000313" key="5">
    <source>
        <dbReference type="EMBL" id="BCD45978.1"/>
    </source>
</evidence>
<organism evidence="5 6">
    <name type="scientific">Helicobacter suis</name>
    <dbReference type="NCBI Taxonomy" id="104628"/>
    <lineage>
        <taxon>Bacteria</taxon>
        <taxon>Pseudomonadati</taxon>
        <taxon>Campylobacterota</taxon>
        <taxon>Epsilonproteobacteria</taxon>
        <taxon>Campylobacterales</taxon>
        <taxon>Helicobacteraceae</taxon>
        <taxon>Helicobacter</taxon>
    </lineage>
</organism>
<dbReference type="PANTHER" id="PTHR23416:SF23">
    <property type="entry name" value="ACETYLTRANSFERASE C18B11.09C-RELATED"/>
    <property type="match status" value="1"/>
</dbReference>
<dbReference type="RefSeq" id="WP_232088889.1">
    <property type="nucleotide sequence ID" value="NZ_AP023036.1"/>
</dbReference>
<dbReference type="InterPro" id="IPR011004">
    <property type="entry name" value="Trimer_LpxA-like_sf"/>
</dbReference>
<name>A0ABM7KZY9_9HELI</name>
<keyword evidence="6" id="KW-1185">Reference proteome</keyword>
<protein>
    <submittedName>
        <fullName evidence="5">Nodulation protein L</fullName>
    </submittedName>
</protein>
<dbReference type="Gene3D" id="2.160.10.10">
    <property type="entry name" value="Hexapeptide repeat proteins"/>
    <property type="match status" value="1"/>
</dbReference>
<keyword evidence="3" id="KW-0677">Repeat</keyword>
<proteinExistence type="inferred from homology"/>
<dbReference type="SUPFAM" id="SSF51161">
    <property type="entry name" value="Trimeric LpxA-like enzymes"/>
    <property type="match status" value="1"/>
</dbReference>
<accession>A0ABM7KZY9</accession>
<comment type="similarity">
    <text evidence="1">Belongs to the transferase hexapeptide repeat family.</text>
</comment>
<dbReference type="InterPro" id="IPR018357">
    <property type="entry name" value="Hexapep_transf_CS"/>
</dbReference>
<evidence type="ECO:0000313" key="6">
    <source>
        <dbReference type="Proteomes" id="UP000509742"/>
    </source>
</evidence>
<dbReference type="Pfam" id="PF00132">
    <property type="entry name" value="Hexapep"/>
    <property type="match status" value="1"/>
</dbReference>
<dbReference type="InterPro" id="IPR051159">
    <property type="entry name" value="Hexapeptide_acetyltransf"/>
</dbReference>
<dbReference type="PROSITE" id="PS00101">
    <property type="entry name" value="HEXAPEP_TRANSFERASES"/>
    <property type="match status" value="1"/>
</dbReference>
<gene>
    <name evidence="5" type="ORF">NHP190020_10170</name>
</gene>
<dbReference type="PANTHER" id="PTHR23416">
    <property type="entry name" value="SIALIC ACID SYNTHASE-RELATED"/>
    <property type="match status" value="1"/>
</dbReference>
<dbReference type="InterPro" id="IPR001451">
    <property type="entry name" value="Hexapep"/>
</dbReference>
<evidence type="ECO:0000256" key="4">
    <source>
        <dbReference type="ARBA" id="ARBA00023315"/>
    </source>
</evidence>
<reference evidence="5 6" key="1">
    <citation type="submission" date="2020-04" db="EMBL/GenBank/DDBJ databases">
        <title>Genomic analysis of gastric non-Helicobacter pylori Helicobacters isolated in Japan.</title>
        <authorList>
            <person name="Suzuki M."/>
            <person name="Rimbara E."/>
        </authorList>
    </citation>
    <scope>NUCLEOTIDE SEQUENCE [LARGE SCALE GENOMIC DNA]</scope>
    <source>
        <strain evidence="5 6">NHP19-0020</strain>
    </source>
</reference>
<keyword evidence="4" id="KW-0012">Acyltransferase</keyword>
<evidence type="ECO:0000256" key="1">
    <source>
        <dbReference type="ARBA" id="ARBA00007274"/>
    </source>
</evidence>
<evidence type="ECO:0000256" key="3">
    <source>
        <dbReference type="ARBA" id="ARBA00022737"/>
    </source>
</evidence>
<evidence type="ECO:0000256" key="2">
    <source>
        <dbReference type="ARBA" id="ARBA00022679"/>
    </source>
</evidence>
<sequence>MSDLDIFARELAGEPTDMADPEFPKILKVLKNTQRLIHRLNTESLNDKQIEELMSEITGKPFNASNWIMLPFYTDFGRNISFGKSCFIGPCCIFMDRGGISIADGVWIAPRVCLTTTRFDFNPYKRHILHSKGIVIKERVWIGTNTVVCLGVTIGENSIVEAGSVVTGDVPPNVIVGGNPAKIIKPLEF</sequence>